<keyword evidence="2" id="KW-1185">Reference proteome</keyword>
<evidence type="ECO:0000313" key="2">
    <source>
        <dbReference type="Proteomes" id="UP000249873"/>
    </source>
</evidence>
<reference evidence="1 2" key="1">
    <citation type="submission" date="2018-05" db="EMBL/GenBank/DDBJ databases">
        <title>Complete genome sequence of Arcticibacterium luteifluviistationis SM1504T, a cytophagaceae bacterium isolated from Arctic surface seawater.</title>
        <authorList>
            <person name="Li Y."/>
            <person name="Qin Q.-L."/>
        </authorList>
    </citation>
    <scope>NUCLEOTIDE SEQUENCE [LARGE SCALE GENOMIC DNA]</scope>
    <source>
        <strain evidence="1 2">SM1504</strain>
    </source>
</reference>
<organism evidence="1 2">
    <name type="scientific">Arcticibacterium luteifluviistationis</name>
    <dbReference type="NCBI Taxonomy" id="1784714"/>
    <lineage>
        <taxon>Bacteria</taxon>
        <taxon>Pseudomonadati</taxon>
        <taxon>Bacteroidota</taxon>
        <taxon>Cytophagia</taxon>
        <taxon>Cytophagales</taxon>
        <taxon>Leadbetterellaceae</taxon>
        <taxon>Arcticibacterium</taxon>
    </lineage>
</organism>
<sequence length="65" mass="7708">MRIYEIEILLCDLISYVWEHKARVKTFFSKVDGFPFNLFFSRSVEGITQKKPSLPKRLGLRKCNL</sequence>
<dbReference type="KEGG" id="als:DJ013_04355"/>
<dbReference type="AlphaFoldDB" id="A0A2Z4G8C8"/>
<name>A0A2Z4G8C8_9BACT</name>
<evidence type="ECO:0000313" key="1">
    <source>
        <dbReference type="EMBL" id="AWV97442.1"/>
    </source>
</evidence>
<protein>
    <submittedName>
        <fullName evidence="1">Uncharacterized protein</fullName>
    </submittedName>
</protein>
<dbReference type="EMBL" id="CP029480">
    <property type="protein sequence ID" value="AWV97442.1"/>
    <property type="molecule type" value="Genomic_DNA"/>
</dbReference>
<dbReference type="Proteomes" id="UP000249873">
    <property type="component" value="Chromosome"/>
</dbReference>
<proteinExistence type="predicted"/>
<accession>A0A2Z4G8C8</accession>
<gene>
    <name evidence="1" type="ORF">DJ013_04355</name>
</gene>